<comment type="similarity">
    <text evidence="5">Belongs to the protein kinase superfamily. Ser/Thr protein kinase family. GCN2 subfamily.</text>
</comment>
<dbReference type="Gene3D" id="1.10.510.10">
    <property type="entry name" value="Transferase(Phosphotransferase) domain 1"/>
    <property type="match status" value="2"/>
</dbReference>
<dbReference type="InterPro" id="IPR011009">
    <property type="entry name" value="Kinase-like_dom_sf"/>
</dbReference>
<evidence type="ECO:0000256" key="4">
    <source>
        <dbReference type="ARBA" id="ARBA00022840"/>
    </source>
</evidence>
<dbReference type="AlphaFoldDB" id="V5B8Z2"/>
<proteinExistence type="inferred from homology"/>
<feature type="region of interest" description="Disordered" evidence="7">
    <location>
        <begin position="803"/>
        <end position="858"/>
    </location>
</feature>
<dbReference type="PROSITE" id="PS00107">
    <property type="entry name" value="PROTEIN_KINASE_ATP"/>
    <property type="match status" value="1"/>
</dbReference>
<dbReference type="Proteomes" id="UP000017861">
    <property type="component" value="Unassembled WGS sequence"/>
</dbReference>
<feature type="compositionally biased region" description="Low complexity" evidence="7">
    <location>
        <begin position="718"/>
        <end position="727"/>
    </location>
</feature>
<organism evidence="10 11">
    <name type="scientific">Trypanosoma cruzi Dm28c</name>
    <dbReference type="NCBI Taxonomy" id="1416333"/>
    <lineage>
        <taxon>Eukaryota</taxon>
        <taxon>Discoba</taxon>
        <taxon>Euglenozoa</taxon>
        <taxon>Kinetoplastea</taxon>
        <taxon>Metakinetoplastina</taxon>
        <taxon>Trypanosomatida</taxon>
        <taxon>Trypanosomatidae</taxon>
        <taxon>Trypanosoma</taxon>
        <taxon>Schizotrypanum</taxon>
    </lineage>
</organism>
<keyword evidence="8" id="KW-0812">Transmembrane</keyword>
<evidence type="ECO:0000256" key="7">
    <source>
        <dbReference type="SAM" id="MobiDB-lite"/>
    </source>
</evidence>
<evidence type="ECO:0000256" key="1">
    <source>
        <dbReference type="ARBA" id="ARBA00022679"/>
    </source>
</evidence>
<feature type="compositionally biased region" description="Polar residues" evidence="7">
    <location>
        <begin position="291"/>
        <end position="303"/>
    </location>
</feature>
<dbReference type="InterPro" id="IPR050339">
    <property type="entry name" value="CC_SR_Kinase"/>
</dbReference>
<dbReference type="InterPro" id="IPR008271">
    <property type="entry name" value="Ser/Thr_kinase_AS"/>
</dbReference>
<dbReference type="VEuPathDB" id="TriTrypDB:TCDM_01433"/>
<feature type="region of interest" description="Disordered" evidence="7">
    <location>
        <begin position="674"/>
        <end position="730"/>
    </location>
</feature>
<feature type="binding site" evidence="6">
    <location>
        <position position="571"/>
    </location>
    <ligand>
        <name>ATP</name>
        <dbReference type="ChEBI" id="CHEBI:30616"/>
    </ligand>
</feature>
<dbReference type="PROSITE" id="PS50011">
    <property type="entry name" value="PROTEIN_KINASE_DOM"/>
    <property type="match status" value="1"/>
</dbReference>
<sequence>MIFYASLCAWVFVDALEQYVFLLALRYIIFYFFHLSAVWISVSMHDPTTFMLSVLSICREEDFGCSCEVMEGGTAQSAVMFLLLLLLDGRICCVSLVDGKVRWETQLPGGPLFHCGPRRQSKKEKRMWAHLPSRSACRSCRSISTRTMGTEAQQEKELENGITDCSLLVFPHDGTRHGVPLMNWHLLIAPNRGDKKFTWWPVNDVIKCWNESSCSAHKVLELQQQVTSHTELDFSSGELLISLSSQEDHINTEEETVTDELSSVRIILERTDQTRNVIFPPSQPPSHSRVETSSNREGQEEFSQSWYATHSTVTIDLLDTSLDDGLFFDSGSHVDHRLFHIVQTITGNGFTSCLHISEGSESIGRLELADVNCPLVAAQIVCRKADAMASNEGKTSRLTCQGIPVVTSWSKMERIYVFNWNLQECSGDVQELSGFLYGNRRVLFVESVTPKIEFLPAPCDSETPEKRGVDFLPSCTLAGNGYGNGSYIGDDDDSSETESSVSSGAAENAMVLHKRATSLRNGEEKGALVSGDTEISFFDENFEIVALLGRGASGAALLTRNRLTGLFYAVKVMLMRDYFSKDNALREVRLHALLHHRYLVRYYACWSEALTPCRIQQLATIGLCKPMGLQEKAVINGPGCIDCVDQQHGVLLQLKGSTTCLLASEQQGMNRNLLMAPPDKRAGNSTGTYLAGVDSPESSLDGSPQRREEWDDGEESDSSSSVSSNASRNPPMDQVVFLQLEYCQTTLAHRLGSRICIDRVENIIIALQIFSALHYIHSRDCLHRDVKPTNVFLDYNCQTIGMDDTSDDVDEDDDSNNDNNDDDDDDDASAGDQKEEGGKDDAAENTTNPNGGVHDFHVDSDEDACSRMELVQPDLAPTIPTQFLSAFELLRLKASVGLLALYLKRLKSARDESEKRKVARLVRRWLSSRLVQVRLGDLGLAKPLSDQRVEVARYFDRSAINTLGVGSPLYSSPEQLEGALCTPASDAFSAGVLLAEMYIEPKTVSERLFELQRVRDGVFPYPALLREYPELQVVQGLTRSDPKSRMTLRDAGRILVKTLDKILILFLSS</sequence>
<dbReference type="Pfam" id="PF00069">
    <property type="entry name" value="Pkinase"/>
    <property type="match status" value="1"/>
</dbReference>
<name>V5B8Z2_TRYCR</name>
<keyword evidence="1" id="KW-0808">Transferase</keyword>
<keyword evidence="8" id="KW-1133">Transmembrane helix</keyword>
<feature type="region of interest" description="Disordered" evidence="7">
    <location>
        <begin position="278"/>
        <end position="303"/>
    </location>
</feature>
<comment type="caution">
    <text evidence="10">The sequence shown here is derived from an EMBL/GenBank/DDBJ whole genome shotgun (WGS) entry which is preliminary data.</text>
</comment>
<dbReference type="GO" id="GO:0005737">
    <property type="term" value="C:cytoplasm"/>
    <property type="evidence" value="ECO:0007669"/>
    <property type="project" value="TreeGrafter"/>
</dbReference>
<evidence type="ECO:0000256" key="2">
    <source>
        <dbReference type="ARBA" id="ARBA00022741"/>
    </source>
</evidence>
<evidence type="ECO:0000313" key="10">
    <source>
        <dbReference type="EMBL" id="ESS69730.1"/>
    </source>
</evidence>
<evidence type="ECO:0000256" key="3">
    <source>
        <dbReference type="ARBA" id="ARBA00022777"/>
    </source>
</evidence>
<evidence type="ECO:0000256" key="5">
    <source>
        <dbReference type="ARBA" id="ARBA00037982"/>
    </source>
</evidence>
<dbReference type="Gene3D" id="3.30.200.20">
    <property type="entry name" value="Phosphorylase Kinase, domain 1"/>
    <property type="match status" value="1"/>
</dbReference>
<evidence type="ECO:0000259" key="9">
    <source>
        <dbReference type="PROSITE" id="PS50011"/>
    </source>
</evidence>
<dbReference type="GO" id="GO:0005524">
    <property type="term" value="F:ATP binding"/>
    <property type="evidence" value="ECO:0007669"/>
    <property type="project" value="UniProtKB-UniRule"/>
</dbReference>
<dbReference type="GO" id="GO:0005634">
    <property type="term" value="C:nucleus"/>
    <property type="evidence" value="ECO:0007669"/>
    <property type="project" value="TreeGrafter"/>
</dbReference>
<keyword evidence="2 6" id="KW-0547">Nucleotide-binding</keyword>
<evidence type="ECO:0000256" key="6">
    <source>
        <dbReference type="PROSITE-ProRule" id="PRU10141"/>
    </source>
</evidence>
<dbReference type="InterPro" id="IPR000719">
    <property type="entry name" value="Prot_kinase_dom"/>
</dbReference>
<dbReference type="PANTHER" id="PTHR11042:SF189">
    <property type="entry name" value="PROTEIN KINASE DOMAIN-CONTAINING PROTEIN"/>
    <property type="match status" value="1"/>
</dbReference>
<feature type="transmembrane region" description="Helical" evidence="8">
    <location>
        <begin position="20"/>
        <end position="42"/>
    </location>
</feature>
<feature type="domain" description="Protein kinase" evidence="9">
    <location>
        <begin position="542"/>
        <end position="1069"/>
    </location>
</feature>
<dbReference type="PROSITE" id="PS00108">
    <property type="entry name" value="PROTEIN_KINASE_ST"/>
    <property type="match status" value="1"/>
</dbReference>
<keyword evidence="3 10" id="KW-0418">Kinase</keyword>
<protein>
    <submittedName>
        <fullName evidence="10">Protein kinase</fullName>
    </submittedName>
</protein>
<dbReference type="SMART" id="SM00220">
    <property type="entry name" value="S_TKc"/>
    <property type="match status" value="1"/>
</dbReference>
<dbReference type="InterPro" id="IPR017441">
    <property type="entry name" value="Protein_kinase_ATP_BS"/>
</dbReference>
<keyword evidence="8" id="KW-0472">Membrane</keyword>
<accession>V5B8Z2</accession>
<reference evidence="10 11" key="1">
    <citation type="journal article" date="2014" name="Genome Announc.">
        <title>Trypanosoma cruzi Clone Dm28c Draft Genome Sequence.</title>
        <authorList>
            <person name="Grisard E.C."/>
            <person name="Teixeira S.M."/>
            <person name="de Almeida L.G."/>
            <person name="Stoco P.H."/>
            <person name="Gerber A.L."/>
            <person name="Talavera-Lopez C."/>
            <person name="Lima O.C."/>
            <person name="Andersson B."/>
            <person name="de Vasconcelos A.T."/>
        </authorList>
    </citation>
    <scope>NUCLEOTIDE SEQUENCE [LARGE SCALE GENOMIC DNA]</scope>
    <source>
        <strain evidence="10 11">Dm28c</strain>
    </source>
</reference>
<evidence type="ECO:0000256" key="8">
    <source>
        <dbReference type="SAM" id="Phobius"/>
    </source>
</evidence>
<dbReference type="SUPFAM" id="SSF56112">
    <property type="entry name" value="Protein kinase-like (PK-like)"/>
    <property type="match status" value="1"/>
</dbReference>
<feature type="compositionally biased region" description="Acidic residues" evidence="7">
    <location>
        <begin position="804"/>
        <end position="829"/>
    </location>
</feature>
<evidence type="ECO:0000313" key="11">
    <source>
        <dbReference type="Proteomes" id="UP000017861"/>
    </source>
</evidence>
<dbReference type="EMBL" id="AYLP01000009">
    <property type="protein sequence ID" value="ESS69730.1"/>
    <property type="molecule type" value="Genomic_DNA"/>
</dbReference>
<feature type="compositionally biased region" description="Basic and acidic residues" evidence="7">
    <location>
        <begin position="832"/>
        <end position="842"/>
    </location>
</feature>
<dbReference type="GO" id="GO:0004672">
    <property type="term" value="F:protein kinase activity"/>
    <property type="evidence" value="ECO:0007669"/>
    <property type="project" value="InterPro"/>
</dbReference>
<keyword evidence="4 6" id="KW-0067">ATP-binding</keyword>
<dbReference type="OrthoDB" id="1405469at2759"/>
<dbReference type="PANTHER" id="PTHR11042">
    <property type="entry name" value="EUKARYOTIC TRANSLATION INITIATION FACTOR 2-ALPHA KINASE EIF2-ALPHA KINASE -RELATED"/>
    <property type="match status" value="1"/>
</dbReference>
<gene>
    <name evidence="10" type="ORF">TCDM_01433</name>
</gene>